<evidence type="ECO:0000313" key="2">
    <source>
        <dbReference type="Proteomes" id="UP000232883"/>
    </source>
</evidence>
<dbReference type="GO" id="GO:0016787">
    <property type="term" value="F:hydrolase activity"/>
    <property type="evidence" value="ECO:0007669"/>
    <property type="project" value="UniProtKB-KW"/>
</dbReference>
<name>A0A2K8Z0F8_9BACT</name>
<dbReference type="RefSeq" id="WP_100989441.1">
    <property type="nucleotide sequence ID" value="NZ_CP025096.1"/>
</dbReference>
<dbReference type="InterPro" id="IPR036278">
    <property type="entry name" value="Sialidase_sf"/>
</dbReference>
<dbReference type="OrthoDB" id="9757809at2"/>
<protein>
    <submittedName>
        <fullName evidence="1">Glycosyl hydrolase</fullName>
    </submittedName>
</protein>
<evidence type="ECO:0000313" key="1">
    <source>
        <dbReference type="EMBL" id="AUD03373.1"/>
    </source>
</evidence>
<gene>
    <name evidence="1" type="ORF">CWM47_16950</name>
</gene>
<dbReference type="Pfam" id="PF02012">
    <property type="entry name" value="BNR"/>
    <property type="match status" value="1"/>
</dbReference>
<sequence length="303" mass="33136">MEIYSLAFLLLFQFPFSCNEALDLLASSPITDSRQKLNSHKSGLVNIVFKSTDGGQTWQDMSEGLPEGLKEDGFFATTNGLYLQAENGLYHSSPNSTAPYWEKDRFPDQLGRMYTNFQEKQVRIVFETVGGTAFIGSDNGLLKSTNGGETWKRVHTGGWVMKLVESNGVLMATSQKGILRSTDDGESWDCVISEGGVGIAVERINGGFAAITYNTQSETRRVRTSYDGGKSWQPIDADLPASLSIASIVEVGDYFFCGHPAGIFRSSDKGKTWKLLFPSIDNKVFNLSVSGNVIYAIPRAGGC</sequence>
<dbReference type="AlphaFoldDB" id="A0A2K8Z0F8"/>
<keyword evidence="2" id="KW-1185">Reference proteome</keyword>
<keyword evidence="1" id="KW-0378">Hydrolase</keyword>
<dbReference type="KEGG" id="spir:CWM47_16950"/>
<dbReference type="Gene3D" id="2.130.10.10">
    <property type="entry name" value="YVTN repeat-like/Quinoprotein amine dehydrogenase"/>
    <property type="match status" value="2"/>
</dbReference>
<dbReference type="CDD" id="cd15482">
    <property type="entry name" value="Sialidase_non-viral"/>
    <property type="match status" value="1"/>
</dbReference>
<reference evidence="1 2" key="1">
    <citation type="submission" date="2017-11" db="EMBL/GenBank/DDBJ databases">
        <title>Taxonomic description and genome sequences of Spirosoma HA7 sp. nov., isolated from pollen microhabitat of Corylus avellana.</title>
        <authorList>
            <person name="Ambika Manirajan B."/>
            <person name="Suarez C."/>
            <person name="Ratering S."/>
            <person name="Geissler-Plaum R."/>
            <person name="Cardinale M."/>
            <person name="Sylvia S."/>
        </authorList>
    </citation>
    <scope>NUCLEOTIDE SEQUENCE [LARGE SCALE GENOMIC DNA]</scope>
    <source>
        <strain evidence="1 2">HA7</strain>
    </source>
</reference>
<proteinExistence type="predicted"/>
<dbReference type="InterPro" id="IPR015943">
    <property type="entry name" value="WD40/YVTN_repeat-like_dom_sf"/>
</dbReference>
<accession>A0A2K8Z0F8</accession>
<dbReference type="SUPFAM" id="SSF50939">
    <property type="entry name" value="Sialidases"/>
    <property type="match status" value="1"/>
</dbReference>
<dbReference type="EMBL" id="CP025096">
    <property type="protein sequence ID" value="AUD03373.1"/>
    <property type="molecule type" value="Genomic_DNA"/>
</dbReference>
<organism evidence="1 2">
    <name type="scientific">Spirosoma pollinicola</name>
    <dbReference type="NCBI Taxonomy" id="2057025"/>
    <lineage>
        <taxon>Bacteria</taxon>
        <taxon>Pseudomonadati</taxon>
        <taxon>Bacteroidota</taxon>
        <taxon>Cytophagia</taxon>
        <taxon>Cytophagales</taxon>
        <taxon>Cytophagaceae</taxon>
        <taxon>Spirosoma</taxon>
    </lineage>
</organism>
<dbReference type="InterPro" id="IPR002860">
    <property type="entry name" value="BNR_rpt"/>
</dbReference>
<dbReference type="Proteomes" id="UP000232883">
    <property type="component" value="Chromosome"/>
</dbReference>